<accession>A0ABY9K0E9</accession>
<name>A0ABY9K0E9_9BACI</name>
<evidence type="ECO:0000313" key="2">
    <source>
        <dbReference type="Proteomes" id="UP001197974"/>
    </source>
</evidence>
<geneLocation type="plasmid" evidence="1 2">
    <name>unnamed2</name>
</geneLocation>
<sequence>MKYIIQVEETLVYENEIEIEAQEGLSEREVQELIEETKRFCYIHQDGTEEFARSLNDDDIKVTEVALSFPESPRKIELEIVDVRSLGGDK</sequence>
<keyword evidence="1" id="KW-0614">Plasmid</keyword>
<dbReference type="RefSeq" id="WP_226540802.1">
    <property type="nucleotide sequence ID" value="NZ_CP129015.1"/>
</dbReference>
<organism evidence="1 2">
    <name type="scientific">Bacillus carboniphilus</name>
    <dbReference type="NCBI Taxonomy" id="86663"/>
    <lineage>
        <taxon>Bacteria</taxon>
        <taxon>Bacillati</taxon>
        <taxon>Bacillota</taxon>
        <taxon>Bacilli</taxon>
        <taxon>Bacillales</taxon>
        <taxon>Bacillaceae</taxon>
        <taxon>Bacillus</taxon>
    </lineage>
</organism>
<protein>
    <submittedName>
        <fullName evidence="1">Uncharacterized protein</fullName>
    </submittedName>
</protein>
<evidence type="ECO:0000313" key="1">
    <source>
        <dbReference type="EMBL" id="WLR44513.1"/>
    </source>
</evidence>
<gene>
    <name evidence="1" type="ORF">LC087_19290</name>
</gene>
<dbReference type="EMBL" id="CP129015">
    <property type="protein sequence ID" value="WLR44513.1"/>
    <property type="molecule type" value="Genomic_DNA"/>
</dbReference>
<dbReference type="Proteomes" id="UP001197974">
    <property type="component" value="Plasmid unnamed2"/>
</dbReference>
<keyword evidence="2" id="KW-1185">Reference proteome</keyword>
<proteinExistence type="predicted"/>
<reference evidence="1 2" key="1">
    <citation type="submission" date="2023-06" db="EMBL/GenBank/DDBJ databases">
        <title>Five Gram-positive bacteria isolated from mangrove sediments in Shenzhen, Guangdong, China.</title>
        <authorList>
            <person name="Yu S."/>
            <person name="Zheng W."/>
            <person name="Huang Y."/>
        </authorList>
    </citation>
    <scope>NUCLEOTIDE SEQUENCE [LARGE SCALE GENOMIC DNA]</scope>
    <source>
        <strain evidence="1 2">SaN35-3</strain>
        <plasmid evidence="1 2">unnamed2</plasmid>
    </source>
</reference>